<dbReference type="OrthoDB" id="1880601at2759"/>
<feature type="transmembrane region" description="Helical" evidence="1">
    <location>
        <begin position="865"/>
        <end position="891"/>
    </location>
</feature>
<dbReference type="GO" id="GO:0016020">
    <property type="term" value="C:membrane"/>
    <property type="evidence" value="ECO:0007669"/>
    <property type="project" value="TreeGrafter"/>
</dbReference>
<dbReference type="SUPFAM" id="SSF48403">
    <property type="entry name" value="Ankyrin repeat"/>
    <property type="match status" value="1"/>
</dbReference>
<dbReference type="InterPro" id="IPR036770">
    <property type="entry name" value="Ankyrin_rpt-contain_sf"/>
</dbReference>
<dbReference type="EMBL" id="CACTIH010005430">
    <property type="protein sequence ID" value="CAA2992048.1"/>
    <property type="molecule type" value="Genomic_DNA"/>
</dbReference>
<feature type="transmembrane region" description="Helical" evidence="1">
    <location>
        <begin position="628"/>
        <end position="650"/>
    </location>
</feature>
<feature type="transmembrane region" description="Helical" evidence="1">
    <location>
        <begin position="784"/>
        <end position="803"/>
    </location>
</feature>
<feature type="transmembrane region" description="Helical" evidence="1">
    <location>
        <begin position="590"/>
        <end position="607"/>
    </location>
</feature>
<feature type="domain" description="PGG" evidence="2">
    <location>
        <begin position="775"/>
        <end position="889"/>
    </location>
</feature>
<organism evidence="3 4">
    <name type="scientific">Olea europaea subsp. europaea</name>
    <dbReference type="NCBI Taxonomy" id="158383"/>
    <lineage>
        <taxon>Eukaryota</taxon>
        <taxon>Viridiplantae</taxon>
        <taxon>Streptophyta</taxon>
        <taxon>Embryophyta</taxon>
        <taxon>Tracheophyta</taxon>
        <taxon>Spermatophyta</taxon>
        <taxon>Magnoliopsida</taxon>
        <taxon>eudicotyledons</taxon>
        <taxon>Gunneridae</taxon>
        <taxon>Pentapetalae</taxon>
        <taxon>asterids</taxon>
        <taxon>lamiids</taxon>
        <taxon>Lamiales</taxon>
        <taxon>Oleaceae</taxon>
        <taxon>Oleeae</taxon>
        <taxon>Olea</taxon>
    </lineage>
</organism>
<dbReference type="PANTHER" id="PTHR24177">
    <property type="entry name" value="CASKIN"/>
    <property type="match status" value="1"/>
</dbReference>
<proteinExistence type="predicted"/>
<feature type="transmembrane region" description="Helical" evidence="1">
    <location>
        <begin position="823"/>
        <end position="853"/>
    </location>
</feature>
<feature type="domain" description="PGG" evidence="2">
    <location>
        <begin position="580"/>
        <end position="690"/>
    </location>
</feature>
<protein>
    <submittedName>
        <fullName evidence="3">Ankyrin repeat family</fullName>
    </submittedName>
</protein>
<dbReference type="Proteomes" id="UP000594638">
    <property type="component" value="Unassembled WGS sequence"/>
</dbReference>
<dbReference type="AlphaFoldDB" id="A0A8S0SID8"/>
<dbReference type="Pfam" id="PF14223">
    <property type="entry name" value="Retrotran_gag_2"/>
    <property type="match status" value="1"/>
</dbReference>
<dbReference type="Gene3D" id="1.25.40.20">
    <property type="entry name" value="Ankyrin repeat-containing domain"/>
    <property type="match status" value="1"/>
</dbReference>
<keyword evidence="4" id="KW-1185">Reference proteome</keyword>
<evidence type="ECO:0000256" key="1">
    <source>
        <dbReference type="SAM" id="Phobius"/>
    </source>
</evidence>
<dbReference type="PANTHER" id="PTHR24177:SF335">
    <property type="entry name" value="PGG DOMAIN-CONTAINING PROTEIN"/>
    <property type="match status" value="1"/>
</dbReference>
<reference evidence="3 4" key="1">
    <citation type="submission" date="2019-12" db="EMBL/GenBank/DDBJ databases">
        <authorList>
            <person name="Alioto T."/>
            <person name="Alioto T."/>
            <person name="Gomez Garrido J."/>
        </authorList>
    </citation>
    <scope>NUCLEOTIDE SEQUENCE [LARGE SCALE GENOMIC DNA]</scope>
</reference>
<dbReference type="InterPro" id="IPR002110">
    <property type="entry name" value="Ankyrin_rpt"/>
</dbReference>
<feature type="transmembrane region" description="Helical" evidence="1">
    <location>
        <begin position="670"/>
        <end position="689"/>
    </location>
</feature>
<evidence type="ECO:0000259" key="2">
    <source>
        <dbReference type="Pfam" id="PF13962"/>
    </source>
</evidence>
<keyword evidence="1" id="KW-0812">Transmembrane</keyword>
<dbReference type="SMART" id="SM00248">
    <property type="entry name" value="ANK"/>
    <property type="match status" value="4"/>
</dbReference>
<accession>A0A8S0SID8</accession>
<keyword evidence="1" id="KW-1133">Transmembrane helix</keyword>
<evidence type="ECO:0000313" key="4">
    <source>
        <dbReference type="Proteomes" id="UP000594638"/>
    </source>
</evidence>
<feature type="transmembrane region" description="Helical" evidence="1">
    <location>
        <begin position="897"/>
        <end position="922"/>
    </location>
</feature>
<dbReference type="Pfam" id="PF13962">
    <property type="entry name" value="PGG"/>
    <property type="match status" value="2"/>
</dbReference>
<evidence type="ECO:0000313" key="3">
    <source>
        <dbReference type="EMBL" id="CAA2992048.1"/>
    </source>
</evidence>
<dbReference type="InterPro" id="IPR026961">
    <property type="entry name" value="PGG_dom"/>
</dbReference>
<sequence>MTELESNNVKLNLAGLGIVQEELTEENFENWKNCLKNYFVGNGLWGVVSGKETKPDKKNKQEHGKWKKKNALALHAIQLSCRSAMYSEFKGHIFARDVWTHLTYERDWDDDEESHDKDNGTSENLDYGPLYKAIKEDNWHATNEFFQRKELPFNARVSAHNETALHIATLSGQTEIAEKLVKSMEPQDLELTNGYGATALSLAAICGKNKLVEKMISKNKKLVTIVTKGHEDGRLPVIVAASYGQEKMVRYLYKVTPKYELSPEKGENGVTLLNRLITAEIYDVASMLLNEYPNLGVTQDQSGNSTLKILAQKPSAFLSGTKLTFWERWIYHCIRVDSHHGSHEKEHVEMQTSNTSHDHNIQISESRDEDAHGGLTMTTRVLELGRKLGWRILKFLAPRINYIHERKLVHVEVANLLIVVFKEVHRLNKSELDEMDMDTIIYDAIKHGIHEFIEEMIKYKPEIIWKRDKKRRTIFSHAIVLRQEKIYSLIFDLGTEKRIITKKRDIFKNNHLHLAAKLSPPPQLEKVSGAALQMQRELQWFKEVESIVQPKLKEEKNAINKTPKMLFTDEHEKLVKVAEDWMKSTATSCMIVGTLIAAVMFTTAFTVPGGNRNETGLPTMLETQRIPFLIFMISNALSMFSSTTSLLMFLGILTARYAEEDFLKSLPKKLIIGLTCLFFSIVTMMLSFGTKKSIIAKKRDIFKNNHLHLAAKLSPPSQLEKVSGAALQMQRELQWFKEVESIVQPKLKEEKNAINKTPKMLFTDEHEKLVKVAEDWMKSTATSCMIVGTLIAAVMFTTAFTVPGGNRNETGLPTMLETQRTPFLIFMISNALSMFSSTTSLLMFLGILTARYAEEDFLKSLPKKLIIGLTCLFFSIVTMMASFGSALYLILHEKLSWVTIPIIILSTIPIAIFSILQFPLLIEMTIRTYVGGIFDKPKKKSCFAKFRAYG</sequence>
<dbReference type="Gramene" id="OE9A051663T1">
    <property type="protein sequence ID" value="OE9A051663C1"/>
    <property type="gene ID" value="OE9A051663"/>
</dbReference>
<gene>
    <name evidence="3" type="ORF">OLEA9_A051663</name>
</gene>
<dbReference type="Pfam" id="PF12796">
    <property type="entry name" value="Ank_2"/>
    <property type="match status" value="1"/>
</dbReference>
<comment type="caution">
    <text evidence="3">The sequence shown here is derived from an EMBL/GenBank/DDBJ whole genome shotgun (WGS) entry which is preliminary data.</text>
</comment>
<keyword evidence="1" id="KW-0472">Membrane</keyword>
<name>A0A8S0SID8_OLEEU</name>